<protein>
    <submittedName>
        <fullName evidence="1">Uncharacterized protein</fullName>
    </submittedName>
</protein>
<accession>M3F9M4</accession>
<reference evidence="1 2" key="1">
    <citation type="submission" date="2013-01" db="EMBL/GenBank/DDBJ databases">
        <authorList>
            <person name="Harkins D.M."/>
            <person name="Durkin A.S."/>
            <person name="Brinkac L.M."/>
            <person name="Haft D.H."/>
            <person name="Selengut J.D."/>
            <person name="Sanka R."/>
            <person name="DePew J."/>
            <person name="Purushe J."/>
            <person name="Picardeau M."/>
            <person name="Werts C."/>
            <person name="Goarant C."/>
            <person name="Vinetz J.M."/>
            <person name="Sutton G.G."/>
            <person name="Nierman W.C."/>
            <person name="Fouts D.E."/>
        </authorList>
    </citation>
    <scope>NUCLEOTIDE SEQUENCE [LARGE SCALE GENOMIC DNA]</scope>
    <source>
        <strain evidence="1 2">200701203</strain>
    </source>
</reference>
<dbReference type="BioCyc" id="LBOR1193007:G11KN-3722-MONOMER"/>
<organism evidence="1 2">
    <name type="scientific">Leptospira borgpetersenii str. 200701203</name>
    <dbReference type="NCBI Taxonomy" id="1193007"/>
    <lineage>
        <taxon>Bacteria</taxon>
        <taxon>Pseudomonadati</taxon>
        <taxon>Spirochaetota</taxon>
        <taxon>Spirochaetia</taxon>
        <taxon>Leptospirales</taxon>
        <taxon>Leptospiraceae</taxon>
        <taxon>Leptospira</taxon>
    </lineage>
</organism>
<name>M3F9M4_LEPBO</name>
<evidence type="ECO:0000313" key="2">
    <source>
        <dbReference type="Proteomes" id="UP000011783"/>
    </source>
</evidence>
<gene>
    <name evidence="1" type="ORF">LEP1GSC123_1909</name>
</gene>
<evidence type="ECO:0000313" key="1">
    <source>
        <dbReference type="EMBL" id="EMF98602.1"/>
    </source>
</evidence>
<proteinExistence type="predicted"/>
<dbReference type="EMBL" id="AKWO02000083">
    <property type="protein sequence ID" value="EMF98602.1"/>
    <property type="molecule type" value="Genomic_DNA"/>
</dbReference>
<comment type="caution">
    <text evidence="1">The sequence shown here is derived from an EMBL/GenBank/DDBJ whole genome shotgun (WGS) entry which is preliminary data.</text>
</comment>
<sequence length="38" mass="4626">MLILYPKNRKSFRETEYYNKNLSQNLGTVRTPTRVHEQ</sequence>
<dbReference type="Proteomes" id="UP000011783">
    <property type="component" value="Unassembled WGS sequence"/>
</dbReference>
<dbReference type="AlphaFoldDB" id="M3F9M4"/>